<comment type="caution">
    <text evidence="7">The sequence shown here is derived from an EMBL/GenBank/DDBJ whole genome shotgun (WGS) entry which is preliminary data.</text>
</comment>
<accession>A0A370QRC9</accession>
<dbReference type="GO" id="GO:0043709">
    <property type="term" value="P:cell adhesion involved in single-species biofilm formation"/>
    <property type="evidence" value="ECO:0007669"/>
    <property type="project" value="TreeGrafter"/>
</dbReference>
<evidence type="ECO:0000256" key="4">
    <source>
        <dbReference type="ARBA" id="ARBA00023263"/>
    </source>
</evidence>
<evidence type="ECO:0000256" key="2">
    <source>
        <dbReference type="ARBA" id="ARBA00006671"/>
    </source>
</evidence>
<dbReference type="SUPFAM" id="SSF49401">
    <property type="entry name" value="Bacterial adhesins"/>
    <property type="match status" value="1"/>
</dbReference>
<feature type="chain" id="PRO_5016597608" evidence="5">
    <location>
        <begin position="26"/>
        <end position="198"/>
    </location>
</feature>
<name>A0A370QRC9_9GAMM</name>
<keyword evidence="8" id="KW-1185">Reference proteome</keyword>
<dbReference type="AlphaFoldDB" id="A0A370QRC9"/>
<dbReference type="InterPro" id="IPR000259">
    <property type="entry name" value="Adhesion_dom_fimbrial"/>
</dbReference>
<feature type="signal peptide" evidence="5">
    <location>
        <begin position="1"/>
        <end position="25"/>
    </location>
</feature>
<keyword evidence="4" id="KW-0281">Fimbrium</keyword>
<dbReference type="EMBL" id="QRAP01000005">
    <property type="protein sequence ID" value="RDK90977.1"/>
    <property type="molecule type" value="Genomic_DNA"/>
</dbReference>
<evidence type="ECO:0000256" key="3">
    <source>
        <dbReference type="ARBA" id="ARBA00022729"/>
    </source>
</evidence>
<proteinExistence type="inferred from homology"/>
<protein>
    <submittedName>
        <fullName evidence="7">Type 1 fimbria pilin</fullName>
    </submittedName>
</protein>
<evidence type="ECO:0000313" key="7">
    <source>
        <dbReference type="EMBL" id="RDK90977.1"/>
    </source>
</evidence>
<comment type="similarity">
    <text evidence="2">Belongs to the fimbrial protein family.</text>
</comment>
<dbReference type="InterPro" id="IPR050263">
    <property type="entry name" value="Bact_Fimbrial_Adh_Pro"/>
</dbReference>
<reference evidence="7 8" key="1">
    <citation type="submission" date="2018-07" db="EMBL/GenBank/DDBJ databases">
        <title>Genomic Encyclopedia of Type Strains, Phase IV (KMG-IV): sequencing the most valuable type-strain genomes for metagenomic binning, comparative biology and taxonomic classification.</title>
        <authorList>
            <person name="Goeker M."/>
        </authorList>
    </citation>
    <scope>NUCLEOTIDE SEQUENCE [LARGE SCALE GENOMIC DNA]</scope>
    <source>
        <strain evidence="7 8">DSM 103736</strain>
    </source>
</reference>
<keyword evidence="3 5" id="KW-0732">Signal</keyword>
<evidence type="ECO:0000259" key="6">
    <source>
        <dbReference type="Pfam" id="PF00419"/>
    </source>
</evidence>
<dbReference type="PANTHER" id="PTHR33420">
    <property type="entry name" value="FIMBRIAL SUBUNIT ELFA-RELATED"/>
    <property type="match status" value="1"/>
</dbReference>
<organism evidence="7 8">
    <name type="scientific">Enterobacillus tribolii</name>
    <dbReference type="NCBI Taxonomy" id="1487935"/>
    <lineage>
        <taxon>Bacteria</taxon>
        <taxon>Pseudomonadati</taxon>
        <taxon>Pseudomonadota</taxon>
        <taxon>Gammaproteobacteria</taxon>
        <taxon>Enterobacterales</taxon>
        <taxon>Hafniaceae</taxon>
        <taxon>Enterobacillus</taxon>
    </lineage>
</organism>
<dbReference type="GO" id="GO:0009289">
    <property type="term" value="C:pilus"/>
    <property type="evidence" value="ECO:0007669"/>
    <property type="project" value="UniProtKB-SubCell"/>
</dbReference>
<dbReference type="Proteomes" id="UP000254848">
    <property type="component" value="Unassembled WGS sequence"/>
</dbReference>
<dbReference type="Pfam" id="PF00419">
    <property type="entry name" value="Fimbrial"/>
    <property type="match status" value="1"/>
</dbReference>
<dbReference type="OrthoDB" id="6577147at2"/>
<sequence length="198" mass="21218">MKQQFGRTTLLLWLLTAGMASVAGAANWDTDGLNGGIRATGTLVASPCVLLPESAEQELDLGSTVAWGLAQPGNVTSPVLVYIKLDGCPGEFQFMRDGQLMRGSTVLTGQSAVKMTMYGEVEPTDGRFFRIHGGAAGVALRLSDAQGELLRPGIQSRPQVLNPGRNDLVFQAQLWRTSAPELIAGEWRSVVNIGLEYE</sequence>
<evidence type="ECO:0000256" key="5">
    <source>
        <dbReference type="SAM" id="SignalP"/>
    </source>
</evidence>
<comment type="subcellular location">
    <subcellularLocation>
        <location evidence="1">Fimbrium</location>
    </subcellularLocation>
</comment>
<dbReference type="InterPro" id="IPR008966">
    <property type="entry name" value="Adhesion_dom_sf"/>
</dbReference>
<evidence type="ECO:0000313" key="8">
    <source>
        <dbReference type="Proteomes" id="UP000254848"/>
    </source>
</evidence>
<gene>
    <name evidence="7" type="ORF">C8D90_105263</name>
</gene>
<evidence type="ECO:0000256" key="1">
    <source>
        <dbReference type="ARBA" id="ARBA00004561"/>
    </source>
</evidence>
<dbReference type="RefSeq" id="WP_115458794.1">
    <property type="nucleotide sequence ID" value="NZ_QRAP01000005.1"/>
</dbReference>
<dbReference type="PANTHER" id="PTHR33420:SF3">
    <property type="entry name" value="FIMBRIAL SUBUNIT ELFA"/>
    <property type="match status" value="1"/>
</dbReference>
<dbReference type="InterPro" id="IPR036937">
    <property type="entry name" value="Adhesion_dom_fimbrial_sf"/>
</dbReference>
<feature type="domain" description="Fimbrial-type adhesion" evidence="6">
    <location>
        <begin position="39"/>
        <end position="197"/>
    </location>
</feature>
<dbReference type="Gene3D" id="2.60.40.1090">
    <property type="entry name" value="Fimbrial-type adhesion domain"/>
    <property type="match status" value="1"/>
</dbReference>